<keyword evidence="9" id="KW-1185">Reference proteome</keyword>
<dbReference type="GO" id="GO:0098994">
    <property type="term" value="P:symbiont entry into host cell via disruption of host cell envelope"/>
    <property type="evidence" value="ECO:0007669"/>
    <property type="project" value="UniProtKB-KW"/>
</dbReference>
<reference evidence="8 9" key="1">
    <citation type="submission" date="2022-07" db="EMBL/GenBank/DDBJ databases">
        <authorList>
            <person name="Qu Q."/>
            <person name="He P."/>
            <person name="Luan G."/>
        </authorList>
    </citation>
    <scope>NUCLEOTIDE SEQUENCE [LARGE SCALE GENOMIC DNA]</scope>
</reference>
<evidence type="ECO:0000256" key="4">
    <source>
        <dbReference type="ARBA" id="ARBA00022844"/>
    </source>
</evidence>
<accession>A0A976XN55</accession>
<evidence type="ECO:0000313" key="8">
    <source>
        <dbReference type="EMBL" id="UVD33039.1"/>
    </source>
</evidence>
<evidence type="ECO:0000256" key="1">
    <source>
        <dbReference type="ARBA" id="ARBA00004328"/>
    </source>
</evidence>
<dbReference type="GO" id="GO:0098015">
    <property type="term" value="C:virus tail"/>
    <property type="evidence" value="ECO:0007669"/>
    <property type="project" value="UniProtKB-KW"/>
</dbReference>
<feature type="coiled-coil region" evidence="7">
    <location>
        <begin position="122"/>
        <end position="149"/>
    </location>
</feature>
<keyword evidence="6" id="KW-1238">Degradation of host capsule during virus entry</keyword>
<evidence type="ECO:0000256" key="2">
    <source>
        <dbReference type="ARBA" id="ARBA00022717"/>
    </source>
</evidence>
<sequence>MNTLRSFTETVVTTPTDTFPISFEYDEKYDAVHVFLNDVAVGDLGYIVSQVNAVTLKVEPAIPEGIVRIERETNIDKMKYIFDAGALFIDQNVDADFRQIVHSQQEVRDGFIKLRGDVLPLVHGLQEALQQAQEASEAAQEAAESAQDAAKSVQGTIQSYDSVADLIAITDMVDGDVVNVKSYYKGLNKGGGIFVYDSTKAAINNGGTIINGWVRELTGIVNVFMFGAKGFTDTEPNINDTVPIQRAIDVMRDVYIPEGKFKCNLVFNNSFTLRGAGKGTFIYPFDPNKPVMTNINRNSLGWNNDTILDLEIRSQGFESHNFTGTGFQFGLFPAQEGYSSVGRIVMRNVRIQGFEKGIHKVNGNIGNKYYDCSFEYNKYHIYGKGNQLSLGNPNAELMHCGCDYFYGCNFSESTTAAVAYYDTSGGSGQWVFDSCAFQFNRGFAWFFEFNLPNGSELFAPITSINTWFESNAQDVVTIDRLDGTTTTMQSKVRSVIGSNAVFIVGTDEFHTRVGIGVVEPQRTLHVHDKDTPVIQLTSNCSGNTTSNKGALIYYNTQDLYIENKQTGIVYLLNQKGRVELNSVGDFTSNKGKLGYGAGAGSYTTQVGSKSTKVVHNYPSGVITLHNQSLAPNESATFILENSYITRSDGILINVARSNSGLNYLYSVVAHSIDIGQCYITIKNTHTAALAEAVELNFNIIAGSTAH</sequence>
<dbReference type="EMBL" id="OP019135">
    <property type="protein sequence ID" value="UVD33039.1"/>
    <property type="molecule type" value="Genomic_DNA"/>
</dbReference>
<dbReference type="InterPro" id="IPR011050">
    <property type="entry name" value="Pectin_lyase_fold/virulence"/>
</dbReference>
<dbReference type="InterPro" id="IPR012334">
    <property type="entry name" value="Pectin_lyas_fold"/>
</dbReference>
<name>A0A976XN55_9CAUD</name>
<keyword evidence="4" id="KW-0946">Virion</keyword>
<dbReference type="SUPFAM" id="SSF51126">
    <property type="entry name" value="Pectin lyase-like"/>
    <property type="match status" value="1"/>
</dbReference>
<organism evidence="8 9">
    <name type="scientific">Acinetobacter phage vB_Ab4_Hep4</name>
    <dbReference type="NCBI Taxonomy" id="2970326"/>
    <lineage>
        <taxon>Viruses</taxon>
        <taxon>Duplodnaviria</taxon>
        <taxon>Heunggongvirae</taxon>
        <taxon>Uroviricota</taxon>
        <taxon>Caudoviricetes</taxon>
        <taxon>Autographivirales</taxon>
        <taxon>Autoscriptoviridae</taxon>
        <taxon>Beijerinckvirinae</taxon>
        <taxon>Friunavirus</taxon>
        <taxon>Friunavirus Hep4</taxon>
    </lineage>
</organism>
<dbReference type="Proteomes" id="UP001057719">
    <property type="component" value="Segment"/>
</dbReference>
<proteinExistence type="predicted"/>
<evidence type="ECO:0000256" key="3">
    <source>
        <dbReference type="ARBA" id="ARBA00022732"/>
    </source>
</evidence>
<keyword evidence="5" id="KW-1160">Virus entry into host cell</keyword>
<protein>
    <submittedName>
        <fullName evidence="8">Non-contractile tail fiber protein</fullName>
    </submittedName>
</protein>
<keyword evidence="3" id="KW-1227">Viral tail protein</keyword>
<dbReference type="Gene3D" id="2.160.20.10">
    <property type="entry name" value="Single-stranded right-handed beta-helix, Pectin lyase-like"/>
    <property type="match status" value="1"/>
</dbReference>
<keyword evidence="2" id="KW-1235">Degradation of host cell envelope components during virus entry</keyword>
<evidence type="ECO:0000256" key="7">
    <source>
        <dbReference type="SAM" id="Coils"/>
    </source>
</evidence>
<comment type="subcellular location">
    <subcellularLocation>
        <location evidence="1">Virion</location>
    </subcellularLocation>
</comment>
<evidence type="ECO:0000313" key="9">
    <source>
        <dbReference type="Proteomes" id="UP001057719"/>
    </source>
</evidence>
<evidence type="ECO:0000256" key="5">
    <source>
        <dbReference type="ARBA" id="ARBA00023296"/>
    </source>
</evidence>
<keyword evidence="7" id="KW-0175">Coiled coil</keyword>
<evidence type="ECO:0000256" key="6">
    <source>
        <dbReference type="ARBA" id="ARBA00035731"/>
    </source>
</evidence>
<dbReference type="GO" id="GO:0098996">
    <property type="term" value="P:symbiont entry into host cell via disruption of host cell glycocalyx"/>
    <property type="evidence" value="ECO:0007669"/>
    <property type="project" value="UniProtKB-KW"/>
</dbReference>